<gene>
    <name evidence="1" type="ORF">B1806_08910</name>
</gene>
<dbReference type="OrthoDB" id="5957352at2"/>
<evidence type="ECO:0000313" key="1">
    <source>
        <dbReference type="EMBL" id="THD10340.1"/>
    </source>
</evidence>
<proteinExistence type="predicted"/>
<reference evidence="1 2" key="1">
    <citation type="submission" date="2017-02" db="EMBL/GenBank/DDBJ databases">
        <title>Whole genome sequencing of Metallibacterium scheffleri DSM 24874 (T).</title>
        <authorList>
            <person name="Kumar S."/>
            <person name="Patil P."/>
            <person name="Patil P.B."/>
        </authorList>
    </citation>
    <scope>NUCLEOTIDE SEQUENCE [LARGE SCALE GENOMIC DNA]</scope>
    <source>
        <strain evidence="1 2">DSM 24874</strain>
    </source>
</reference>
<name>A0A4S3KNG2_9GAMM</name>
<evidence type="ECO:0000313" key="2">
    <source>
        <dbReference type="Proteomes" id="UP000307749"/>
    </source>
</evidence>
<comment type="caution">
    <text evidence="1">The sequence shown here is derived from an EMBL/GenBank/DDBJ whole genome shotgun (WGS) entry which is preliminary data.</text>
</comment>
<keyword evidence="2" id="KW-1185">Reference proteome</keyword>
<dbReference type="EMBL" id="MWQO01000029">
    <property type="protein sequence ID" value="THD10340.1"/>
    <property type="molecule type" value="Genomic_DNA"/>
</dbReference>
<dbReference type="STRING" id="993689.GCA_002077135_02941"/>
<protein>
    <submittedName>
        <fullName evidence="1">Uncharacterized protein</fullName>
    </submittedName>
</protein>
<dbReference type="RefSeq" id="WP_136256422.1">
    <property type="nucleotide sequence ID" value="NZ_DAHXOC010000007.1"/>
</dbReference>
<sequence length="164" mass="16337">MIKFPRIFISSVLLLALLLVLSVLALPVEAAGARRGVNTKPGEFVLVRAVPDRHATRMQAPGLATIIDPSVRPEMRDMLGNLELDDAAYAAISGAAPGAVVENAVGGALHGADLLQSGSSSGRVPAINSGGPGGVLGSVGGITRSIGNQITGALQGAGVIKGGG</sequence>
<dbReference type="AlphaFoldDB" id="A0A4S3KNG2"/>
<dbReference type="Proteomes" id="UP000307749">
    <property type="component" value="Unassembled WGS sequence"/>
</dbReference>
<organism evidence="1 2">
    <name type="scientific">Metallibacterium scheffleri</name>
    <dbReference type="NCBI Taxonomy" id="993689"/>
    <lineage>
        <taxon>Bacteria</taxon>
        <taxon>Pseudomonadati</taxon>
        <taxon>Pseudomonadota</taxon>
        <taxon>Gammaproteobacteria</taxon>
        <taxon>Lysobacterales</taxon>
        <taxon>Rhodanobacteraceae</taxon>
        <taxon>Metallibacterium</taxon>
    </lineage>
</organism>
<accession>A0A4S3KNG2</accession>